<keyword evidence="1" id="KW-1185">Reference proteome</keyword>
<dbReference type="AlphaFoldDB" id="A0A7E4UXE8"/>
<dbReference type="Proteomes" id="UP000492821">
    <property type="component" value="Unassembled WGS sequence"/>
</dbReference>
<accession>A0A7E4UXE8</accession>
<evidence type="ECO:0000313" key="2">
    <source>
        <dbReference type="WBParaSite" id="Pan_g13594.t1"/>
    </source>
</evidence>
<sequence length="68" mass="7318">MKQVSESVASDPVSPPSNYLIAEMVITKEEPRFFLSIKTASTKGEMETNGGLGSMAGHYGTYVIATFD</sequence>
<reference evidence="2" key="2">
    <citation type="submission" date="2020-10" db="UniProtKB">
        <authorList>
            <consortium name="WormBaseParasite"/>
        </authorList>
    </citation>
    <scope>IDENTIFICATION</scope>
</reference>
<proteinExistence type="predicted"/>
<evidence type="ECO:0000313" key="1">
    <source>
        <dbReference type="Proteomes" id="UP000492821"/>
    </source>
</evidence>
<name>A0A7E4UXE8_PANRE</name>
<organism evidence="1 2">
    <name type="scientific">Panagrellus redivivus</name>
    <name type="common">Microworm</name>
    <dbReference type="NCBI Taxonomy" id="6233"/>
    <lineage>
        <taxon>Eukaryota</taxon>
        <taxon>Metazoa</taxon>
        <taxon>Ecdysozoa</taxon>
        <taxon>Nematoda</taxon>
        <taxon>Chromadorea</taxon>
        <taxon>Rhabditida</taxon>
        <taxon>Tylenchina</taxon>
        <taxon>Panagrolaimomorpha</taxon>
        <taxon>Panagrolaimoidea</taxon>
        <taxon>Panagrolaimidae</taxon>
        <taxon>Panagrellus</taxon>
    </lineage>
</organism>
<dbReference type="WBParaSite" id="Pan_g13594.t1">
    <property type="protein sequence ID" value="Pan_g13594.t1"/>
    <property type="gene ID" value="Pan_g13594"/>
</dbReference>
<protein>
    <submittedName>
        <fullName evidence="2">Dirigent protein</fullName>
    </submittedName>
</protein>
<reference evidence="1" key="1">
    <citation type="journal article" date="2013" name="Genetics">
        <title>The draft genome and transcriptome of Panagrellus redivivus are shaped by the harsh demands of a free-living lifestyle.</title>
        <authorList>
            <person name="Srinivasan J."/>
            <person name="Dillman A.R."/>
            <person name="Macchietto M.G."/>
            <person name="Heikkinen L."/>
            <person name="Lakso M."/>
            <person name="Fracchia K.M."/>
            <person name="Antoshechkin I."/>
            <person name="Mortazavi A."/>
            <person name="Wong G."/>
            <person name="Sternberg P.W."/>
        </authorList>
    </citation>
    <scope>NUCLEOTIDE SEQUENCE [LARGE SCALE GENOMIC DNA]</scope>
    <source>
        <strain evidence="1">MT8872</strain>
    </source>
</reference>